<keyword evidence="2" id="KW-1185">Reference proteome</keyword>
<reference evidence="1" key="1">
    <citation type="submission" date="2021-03" db="EMBL/GenBank/DDBJ databases">
        <title>Evolutionary priming and transition to the ectomycorrhizal habit in an iconic lineage of mushroom-forming fungi: is preadaptation a requirement?</title>
        <authorList>
            <consortium name="DOE Joint Genome Institute"/>
            <person name="Looney B.P."/>
            <person name="Miyauchi S."/>
            <person name="Morin E."/>
            <person name="Drula E."/>
            <person name="Courty P.E."/>
            <person name="Chicoki N."/>
            <person name="Fauchery L."/>
            <person name="Kohler A."/>
            <person name="Kuo A."/>
            <person name="LaButti K."/>
            <person name="Pangilinan J."/>
            <person name="Lipzen A."/>
            <person name="Riley R."/>
            <person name="Andreopoulos W."/>
            <person name="He G."/>
            <person name="Johnson J."/>
            <person name="Barry K.W."/>
            <person name="Grigoriev I.V."/>
            <person name="Nagy L."/>
            <person name="Hibbett D."/>
            <person name="Henrissat B."/>
            <person name="Matheny P.B."/>
            <person name="Labbe J."/>
            <person name="Martin A.F."/>
        </authorList>
    </citation>
    <scope>NUCLEOTIDE SEQUENCE</scope>
    <source>
        <strain evidence="1">BPL698</strain>
    </source>
</reference>
<evidence type="ECO:0000313" key="1">
    <source>
        <dbReference type="EMBL" id="KAI9434734.1"/>
    </source>
</evidence>
<sequence>MMDEPIDSVKNAMREGTAVASLASEHLEEAEKLSVSERQRAERAIKETLGSLFQAGSDTTVNSMTPLFVALILYPEVQKRAQAELDLVLSRDRLPALEDKPRFPYIEAMCKEFTRWRMVTPMGVPHATTEDDVYRGFFIPKGSVVLSDAWTEHSEATQ</sequence>
<protein>
    <submittedName>
        <fullName evidence="1">Cytochrome P450</fullName>
    </submittedName>
</protein>
<dbReference type="EMBL" id="JAGFNK010001125">
    <property type="protein sequence ID" value="KAI9434734.1"/>
    <property type="molecule type" value="Genomic_DNA"/>
</dbReference>
<organism evidence="1 2">
    <name type="scientific">Russula earlei</name>
    <dbReference type="NCBI Taxonomy" id="71964"/>
    <lineage>
        <taxon>Eukaryota</taxon>
        <taxon>Fungi</taxon>
        <taxon>Dikarya</taxon>
        <taxon>Basidiomycota</taxon>
        <taxon>Agaricomycotina</taxon>
        <taxon>Agaricomycetes</taxon>
        <taxon>Russulales</taxon>
        <taxon>Russulaceae</taxon>
        <taxon>Russula</taxon>
    </lineage>
</organism>
<dbReference type="Proteomes" id="UP001207468">
    <property type="component" value="Unassembled WGS sequence"/>
</dbReference>
<name>A0ACC0TRY4_9AGAM</name>
<accession>A0ACC0TRY4</accession>
<evidence type="ECO:0000313" key="2">
    <source>
        <dbReference type="Proteomes" id="UP001207468"/>
    </source>
</evidence>
<proteinExistence type="predicted"/>
<gene>
    <name evidence="1" type="ORF">F5148DRAFT_1267459</name>
</gene>
<comment type="caution">
    <text evidence="1">The sequence shown here is derived from an EMBL/GenBank/DDBJ whole genome shotgun (WGS) entry which is preliminary data.</text>
</comment>